<organism evidence="5 6">
    <name type="scientific">Devosia neptuniae</name>
    <dbReference type="NCBI Taxonomy" id="191302"/>
    <lineage>
        <taxon>Bacteria</taxon>
        <taxon>Pseudomonadati</taxon>
        <taxon>Pseudomonadota</taxon>
        <taxon>Alphaproteobacteria</taxon>
        <taxon>Hyphomicrobiales</taxon>
        <taxon>Devosiaceae</taxon>
        <taxon>Devosia</taxon>
    </lineage>
</organism>
<protein>
    <submittedName>
        <fullName evidence="5">LacI family transcriptional regulator</fullName>
    </submittedName>
</protein>
<evidence type="ECO:0000313" key="5">
    <source>
        <dbReference type="EMBL" id="UXN71855.1"/>
    </source>
</evidence>
<dbReference type="PANTHER" id="PTHR30146">
    <property type="entry name" value="LACI-RELATED TRANSCRIPTIONAL REPRESSOR"/>
    <property type="match status" value="1"/>
</dbReference>
<keyword evidence="3" id="KW-0804">Transcription</keyword>
<dbReference type="SUPFAM" id="SSF53822">
    <property type="entry name" value="Periplasmic binding protein-like I"/>
    <property type="match status" value="1"/>
</dbReference>
<evidence type="ECO:0000256" key="1">
    <source>
        <dbReference type="ARBA" id="ARBA00023015"/>
    </source>
</evidence>
<dbReference type="PANTHER" id="PTHR30146:SF109">
    <property type="entry name" value="HTH-TYPE TRANSCRIPTIONAL REGULATOR GALS"/>
    <property type="match status" value="1"/>
</dbReference>
<gene>
    <name evidence="5" type="ORF">N8A98_12040</name>
</gene>
<dbReference type="SUPFAM" id="SSF47413">
    <property type="entry name" value="lambda repressor-like DNA-binding domains"/>
    <property type="match status" value="1"/>
</dbReference>
<dbReference type="CDD" id="cd06267">
    <property type="entry name" value="PBP1_LacI_sugar_binding-like"/>
    <property type="match status" value="1"/>
</dbReference>
<dbReference type="Gene3D" id="3.40.50.2300">
    <property type="match status" value="2"/>
</dbReference>
<feature type="domain" description="HTH lacI-type" evidence="4">
    <location>
        <begin position="4"/>
        <end position="58"/>
    </location>
</feature>
<evidence type="ECO:0000256" key="2">
    <source>
        <dbReference type="ARBA" id="ARBA00023125"/>
    </source>
</evidence>
<dbReference type="CDD" id="cd01392">
    <property type="entry name" value="HTH_LacI"/>
    <property type="match status" value="1"/>
</dbReference>
<accession>A0ABY6CI03</accession>
<dbReference type="InterPro" id="IPR046335">
    <property type="entry name" value="LacI/GalR-like_sensor"/>
</dbReference>
<sequence length="326" mass="35870">MSKITLQAIADQLGISKFAVSRALSGKVGVSEQTRALVRSKAVELGYFKGAGAAPRAAIHIVFHDHDPVNSELWMQMQNGIQSEAALSGYEVQLHWTRSAEQIENVARASAGMVLVGQHGEETLAALRRTRKPVVRLGWVSPLDPVDQVTGADHEAGSAIGQYLRERGHRIVGFVHGTRVLRGRMERLFGLNEAYVGCPGARVHEIQYGEEGFATAFKTLLEQGDRPTALFCSHDGLAVHVISELHRLGYKVPEDISIIGYGDFAAALQISPPLTTIRLPGEDMGIAAFRLLLERMNSSRRQLPPQRVMIVPKLIERESVFRLQQD</sequence>
<keyword evidence="2" id="KW-0238">DNA-binding</keyword>
<evidence type="ECO:0000259" key="4">
    <source>
        <dbReference type="PROSITE" id="PS50932"/>
    </source>
</evidence>
<dbReference type="InterPro" id="IPR000843">
    <property type="entry name" value="HTH_LacI"/>
</dbReference>
<keyword evidence="1" id="KW-0805">Transcription regulation</keyword>
<name>A0ABY6CI03_9HYPH</name>
<dbReference type="RefSeq" id="WP_262171598.1">
    <property type="nucleotide sequence ID" value="NZ_CP104965.1"/>
</dbReference>
<keyword evidence="6" id="KW-1185">Reference proteome</keyword>
<dbReference type="Gene3D" id="1.10.260.40">
    <property type="entry name" value="lambda repressor-like DNA-binding domains"/>
    <property type="match status" value="1"/>
</dbReference>
<proteinExistence type="predicted"/>
<dbReference type="SMART" id="SM00354">
    <property type="entry name" value="HTH_LACI"/>
    <property type="match status" value="1"/>
</dbReference>
<dbReference type="Pfam" id="PF13377">
    <property type="entry name" value="Peripla_BP_3"/>
    <property type="match status" value="1"/>
</dbReference>
<evidence type="ECO:0000256" key="3">
    <source>
        <dbReference type="ARBA" id="ARBA00023163"/>
    </source>
</evidence>
<reference evidence="5 6" key="1">
    <citation type="submission" date="2022-09" db="EMBL/GenBank/DDBJ databases">
        <title>Interaction between co-microsymbionts with complementary sets of symbiotic genes in legume-rhizobium systems.</title>
        <authorList>
            <person name="Safronova V."/>
            <person name="Sazanova A."/>
            <person name="Afonin A."/>
            <person name="Chirak E."/>
        </authorList>
    </citation>
    <scope>NUCLEOTIDE SEQUENCE [LARGE SCALE GENOMIC DNA]</scope>
    <source>
        <strain evidence="5 6">A18/4-1</strain>
    </source>
</reference>
<dbReference type="Pfam" id="PF00356">
    <property type="entry name" value="LacI"/>
    <property type="match status" value="1"/>
</dbReference>
<dbReference type="InterPro" id="IPR028082">
    <property type="entry name" value="Peripla_BP_I"/>
</dbReference>
<evidence type="ECO:0000313" key="6">
    <source>
        <dbReference type="Proteomes" id="UP001061862"/>
    </source>
</evidence>
<dbReference type="EMBL" id="CP104965">
    <property type="protein sequence ID" value="UXN71855.1"/>
    <property type="molecule type" value="Genomic_DNA"/>
</dbReference>
<dbReference type="Proteomes" id="UP001061862">
    <property type="component" value="Chromosome"/>
</dbReference>
<dbReference type="PROSITE" id="PS50932">
    <property type="entry name" value="HTH_LACI_2"/>
    <property type="match status" value="1"/>
</dbReference>
<dbReference type="InterPro" id="IPR010982">
    <property type="entry name" value="Lambda_DNA-bd_dom_sf"/>
</dbReference>